<dbReference type="InterPro" id="IPR002734">
    <property type="entry name" value="RibDG_C"/>
</dbReference>
<dbReference type="PROSITE" id="PS00903">
    <property type="entry name" value="CYT_DCMP_DEAMINASES_1"/>
    <property type="match status" value="1"/>
</dbReference>
<feature type="domain" description="CMP/dCMP-type deaminase" evidence="11">
    <location>
        <begin position="2"/>
        <end position="124"/>
    </location>
</feature>
<keyword evidence="9 12" id="KW-0560">Oxidoreductase</keyword>
<evidence type="ECO:0000256" key="6">
    <source>
        <dbReference type="ARBA" id="ARBA00022801"/>
    </source>
</evidence>
<dbReference type="FunFam" id="3.40.140.10:FF:000025">
    <property type="entry name" value="Riboflavin biosynthesis protein RibD"/>
    <property type="match status" value="1"/>
</dbReference>
<organism evidence="12">
    <name type="scientific">hydrothermal vent metagenome</name>
    <dbReference type="NCBI Taxonomy" id="652676"/>
    <lineage>
        <taxon>unclassified sequences</taxon>
        <taxon>metagenomes</taxon>
        <taxon>ecological metagenomes</taxon>
    </lineage>
</organism>
<dbReference type="InterPro" id="IPR016192">
    <property type="entry name" value="APOBEC/CMP_deaminase_Zn-bd"/>
</dbReference>
<accession>A0A3B0ZJU2</accession>
<keyword evidence="4" id="KW-0686">Riboflavin biosynthesis</keyword>
<dbReference type="GO" id="GO:0008835">
    <property type="term" value="F:diaminohydroxyphosphoribosylaminopyrimidine deaminase activity"/>
    <property type="evidence" value="ECO:0007669"/>
    <property type="project" value="UniProtKB-EC"/>
</dbReference>
<dbReference type="NCBIfam" id="TIGR00326">
    <property type="entry name" value="eubact_ribD"/>
    <property type="match status" value="1"/>
</dbReference>
<dbReference type="GO" id="GO:0008270">
    <property type="term" value="F:zinc ion binding"/>
    <property type="evidence" value="ECO:0007669"/>
    <property type="project" value="InterPro"/>
</dbReference>
<dbReference type="NCBIfam" id="TIGR00227">
    <property type="entry name" value="ribD_Cterm"/>
    <property type="match status" value="1"/>
</dbReference>
<evidence type="ECO:0000256" key="7">
    <source>
        <dbReference type="ARBA" id="ARBA00022833"/>
    </source>
</evidence>
<dbReference type="SUPFAM" id="SSF53597">
    <property type="entry name" value="Dihydrofolate reductase-like"/>
    <property type="match status" value="1"/>
</dbReference>
<dbReference type="InterPro" id="IPR002125">
    <property type="entry name" value="CMP_dCMP_dom"/>
</dbReference>
<dbReference type="InterPro" id="IPR004794">
    <property type="entry name" value="Eubact_RibD"/>
</dbReference>
<dbReference type="Pfam" id="PF01872">
    <property type="entry name" value="RibD_C"/>
    <property type="match status" value="1"/>
</dbReference>
<comment type="pathway">
    <text evidence="2">Cofactor biosynthesis; riboflavin biosynthesis; 5-amino-6-(D-ribitylamino)uracil from GTP: step 2/4.</text>
</comment>
<name>A0A3B0ZJU2_9ZZZZ</name>
<dbReference type="Gene3D" id="3.40.430.10">
    <property type="entry name" value="Dihydrofolate Reductase, subunit A"/>
    <property type="match status" value="1"/>
</dbReference>
<evidence type="ECO:0000256" key="9">
    <source>
        <dbReference type="ARBA" id="ARBA00023002"/>
    </source>
</evidence>
<keyword evidence="6 12" id="KW-0378">Hydrolase</keyword>
<evidence type="ECO:0000256" key="10">
    <source>
        <dbReference type="ARBA" id="ARBA00023268"/>
    </source>
</evidence>
<dbReference type="PIRSF" id="PIRSF006769">
    <property type="entry name" value="RibD"/>
    <property type="match status" value="1"/>
</dbReference>
<dbReference type="InterPro" id="IPR024072">
    <property type="entry name" value="DHFR-like_dom_sf"/>
</dbReference>
<dbReference type="UniPathway" id="UPA00275">
    <property type="reaction ID" value="UER00401"/>
</dbReference>
<dbReference type="CDD" id="cd01284">
    <property type="entry name" value="Riboflavin_deaminase-reductase"/>
    <property type="match status" value="1"/>
</dbReference>
<evidence type="ECO:0000259" key="11">
    <source>
        <dbReference type="PROSITE" id="PS51747"/>
    </source>
</evidence>
<dbReference type="InterPro" id="IPR016193">
    <property type="entry name" value="Cytidine_deaminase-like"/>
</dbReference>
<protein>
    <submittedName>
        <fullName evidence="12">Diaminohydroxyphosphoribosylaminopyrimidine deaminase / 5-amino-6-(5-phosphoribosylamino)uracil reductase</fullName>
        <ecNumber evidence="12">1.1.1.193</ecNumber>
        <ecNumber evidence="12">3.5.4.26</ecNumber>
    </submittedName>
</protein>
<reference evidence="12" key="1">
    <citation type="submission" date="2018-06" db="EMBL/GenBank/DDBJ databases">
        <authorList>
            <person name="Zhirakovskaya E."/>
        </authorList>
    </citation>
    <scope>NUCLEOTIDE SEQUENCE</scope>
</reference>
<dbReference type="GO" id="GO:0050661">
    <property type="term" value="F:NADP binding"/>
    <property type="evidence" value="ECO:0007669"/>
    <property type="project" value="InterPro"/>
</dbReference>
<evidence type="ECO:0000256" key="1">
    <source>
        <dbReference type="ARBA" id="ARBA00001947"/>
    </source>
</evidence>
<dbReference type="GO" id="GO:0008703">
    <property type="term" value="F:5-amino-6-(5-phosphoribosylamino)uracil reductase activity"/>
    <property type="evidence" value="ECO:0007669"/>
    <property type="project" value="UniProtKB-EC"/>
</dbReference>
<dbReference type="EC" id="3.5.4.26" evidence="12"/>
<dbReference type="Gene3D" id="3.40.140.10">
    <property type="entry name" value="Cytidine Deaminase, domain 2"/>
    <property type="match status" value="1"/>
</dbReference>
<evidence type="ECO:0000313" key="12">
    <source>
        <dbReference type="EMBL" id="VAW81584.1"/>
    </source>
</evidence>
<evidence type="ECO:0000256" key="2">
    <source>
        <dbReference type="ARBA" id="ARBA00004882"/>
    </source>
</evidence>
<dbReference type="PANTHER" id="PTHR38011:SF7">
    <property type="entry name" value="2,5-DIAMINO-6-RIBOSYLAMINO-4(3H)-PYRIMIDINONE 5'-PHOSPHATE REDUCTASE"/>
    <property type="match status" value="1"/>
</dbReference>
<dbReference type="PANTHER" id="PTHR38011">
    <property type="entry name" value="DIHYDROFOLATE REDUCTASE FAMILY PROTEIN (AFU_ORTHOLOGUE AFUA_8G06820)"/>
    <property type="match status" value="1"/>
</dbReference>
<evidence type="ECO:0000256" key="8">
    <source>
        <dbReference type="ARBA" id="ARBA00022857"/>
    </source>
</evidence>
<keyword evidence="7" id="KW-0862">Zinc</keyword>
<dbReference type="PROSITE" id="PS51747">
    <property type="entry name" value="CYT_DCMP_DEAMINASES_2"/>
    <property type="match status" value="1"/>
</dbReference>
<keyword evidence="8" id="KW-0521">NADP</keyword>
<evidence type="ECO:0000256" key="4">
    <source>
        <dbReference type="ARBA" id="ARBA00022619"/>
    </source>
</evidence>
<dbReference type="GO" id="GO:0009231">
    <property type="term" value="P:riboflavin biosynthetic process"/>
    <property type="evidence" value="ECO:0007669"/>
    <property type="project" value="UniProtKB-UniPathway"/>
</dbReference>
<keyword evidence="10" id="KW-0511">Multifunctional enzyme</keyword>
<sequence length="366" mass="39606">MKSDSEYMAQALTLAEKGIYTCHPNPRVGCVIVANGEVVGEGWHEKTGDPHAEIMALKQANEKSSAAVVYVTLEPCCHKGKTGPCTEALINAGVAKVVIAMQDPNPEVAGKGVKALRDAGIEVETGLLEADSRALNPGFIMRMLKGRPYIRSKLAMSLDGRTAMASGESQWITGEEARRDVQFLRAQSSAIITGIGTVLSDDPSLTVRINTILDKPLFTQPLRVILDPRLSTPPHARILEQAGKTLIVTTSDEPEVVTDLSDAGAELLFQEGNQDTIDLHKLMQYLADEEVNEVLLETGATLSGAMLQAGLIDEMVIYMAPHLMGNNARGLFNLSGIEAMDQRISLNIQDIRAIGKDWRITAKITH</sequence>
<dbReference type="InterPro" id="IPR050765">
    <property type="entry name" value="Riboflavin_Biosynth_HTPR"/>
</dbReference>
<dbReference type="EC" id="1.1.1.193" evidence="12"/>
<comment type="cofactor">
    <cofactor evidence="1">
        <name>Zn(2+)</name>
        <dbReference type="ChEBI" id="CHEBI:29105"/>
    </cofactor>
</comment>
<keyword evidence="5" id="KW-0479">Metal-binding</keyword>
<evidence type="ECO:0000256" key="3">
    <source>
        <dbReference type="ARBA" id="ARBA00004910"/>
    </source>
</evidence>
<proteinExistence type="predicted"/>
<gene>
    <name evidence="12" type="ORF">MNBD_GAMMA12-682</name>
</gene>
<comment type="pathway">
    <text evidence="3">Cofactor biosynthesis; riboflavin biosynthesis; 5-amino-6-(D-ribitylamino)uracil from GTP: step 3/4.</text>
</comment>
<dbReference type="InterPro" id="IPR011549">
    <property type="entry name" value="RibD_C"/>
</dbReference>
<evidence type="ECO:0000256" key="5">
    <source>
        <dbReference type="ARBA" id="ARBA00022723"/>
    </source>
</evidence>
<dbReference type="EMBL" id="UOFL01000222">
    <property type="protein sequence ID" value="VAW81584.1"/>
    <property type="molecule type" value="Genomic_DNA"/>
</dbReference>
<dbReference type="AlphaFoldDB" id="A0A3B0ZJU2"/>
<dbReference type="SUPFAM" id="SSF53927">
    <property type="entry name" value="Cytidine deaminase-like"/>
    <property type="match status" value="1"/>
</dbReference>
<dbReference type="Pfam" id="PF00383">
    <property type="entry name" value="dCMP_cyt_deam_1"/>
    <property type="match status" value="1"/>
</dbReference>